<name>A0A2G8SEY5_9APHY</name>
<accession>A0A2G8SEY5</accession>
<protein>
    <recommendedName>
        <fullName evidence="2">DUF6534 domain-containing protein</fullName>
    </recommendedName>
</protein>
<sequence>MAPLADNTQLHARSGFPLPIIGSVESAFGLVLIGSYASLALYGLFINQTYKYFRMYKAEAPWLKGIVITAIVLETAVTVLHVHLAYYYFVKNYGNPLVFLRGVWSLDIFPVVATCIMINCQSFYTVRILLVGPSKYRLWLVVAIIILMGGALGVSVASTIVGFQGITLNNFSKLLVSLDPWLSAFADVILTATLIYILHHSRTGFKSTDSMINSLILYTISTGLLTTIFNIISFVLVHVYGVKNWVWLGTMMIAERLYSNSLMAALNSRKVTSKKRADADSARPAEVYGTAVRASTLRFNNSSAINEGIELPQVDSDSGVMETTRSVGDVKVHPFPFGDVSA</sequence>
<dbReference type="OrthoDB" id="2750860at2759"/>
<keyword evidence="1" id="KW-1133">Transmembrane helix</keyword>
<keyword evidence="4" id="KW-1185">Reference proteome</keyword>
<evidence type="ECO:0000256" key="1">
    <source>
        <dbReference type="SAM" id="Phobius"/>
    </source>
</evidence>
<dbReference type="Pfam" id="PF20152">
    <property type="entry name" value="DUF6534"/>
    <property type="match status" value="1"/>
</dbReference>
<dbReference type="InterPro" id="IPR045339">
    <property type="entry name" value="DUF6534"/>
</dbReference>
<organism evidence="3 4">
    <name type="scientific">Ganoderma sinense ZZ0214-1</name>
    <dbReference type="NCBI Taxonomy" id="1077348"/>
    <lineage>
        <taxon>Eukaryota</taxon>
        <taxon>Fungi</taxon>
        <taxon>Dikarya</taxon>
        <taxon>Basidiomycota</taxon>
        <taxon>Agaricomycotina</taxon>
        <taxon>Agaricomycetes</taxon>
        <taxon>Polyporales</taxon>
        <taxon>Polyporaceae</taxon>
        <taxon>Ganoderma</taxon>
    </lineage>
</organism>
<feature type="transmembrane region" description="Helical" evidence="1">
    <location>
        <begin position="211"/>
        <end position="239"/>
    </location>
</feature>
<evidence type="ECO:0000313" key="4">
    <source>
        <dbReference type="Proteomes" id="UP000230002"/>
    </source>
</evidence>
<dbReference type="EMBL" id="AYKW01000011">
    <property type="protein sequence ID" value="PIL32332.1"/>
    <property type="molecule type" value="Genomic_DNA"/>
</dbReference>
<feature type="transmembrane region" description="Helical" evidence="1">
    <location>
        <begin position="138"/>
        <end position="161"/>
    </location>
</feature>
<proteinExistence type="predicted"/>
<dbReference type="PANTHER" id="PTHR40465:SF1">
    <property type="entry name" value="DUF6534 DOMAIN-CONTAINING PROTEIN"/>
    <property type="match status" value="1"/>
</dbReference>
<feature type="transmembrane region" description="Helical" evidence="1">
    <location>
        <begin position="20"/>
        <end position="45"/>
    </location>
</feature>
<comment type="caution">
    <text evidence="3">The sequence shown here is derived from an EMBL/GenBank/DDBJ whole genome shotgun (WGS) entry which is preliminary data.</text>
</comment>
<evidence type="ECO:0000259" key="2">
    <source>
        <dbReference type="Pfam" id="PF20152"/>
    </source>
</evidence>
<feature type="transmembrane region" description="Helical" evidence="1">
    <location>
        <begin position="181"/>
        <end position="199"/>
    </location>
</feature>
<feature type="transmembrane region" description="Helical" evidence="1">
    <location>
        <begin position="108"/>
        <end position="126"/>
    </location>
</feature>
<dbReference type="PANTHER" id="PTHR40465">
    <property type="entry name" value="CHROMOSOME 1, WHOLE GENOME SHOTGUN SEQUENCE"/>
    <property type="match status" value="1"/>
</dbReference>
<evidence type="ECO:0000313" key="3">
    <source>
        <dbReference type="EMBL" id="PIL32332.1"/>
    </source>
</evidence>
<feature type="transmembrane region" description="Helical" evidence="1">
    <location>
        <begin position="66"/>
        <end position="88"/>
    </location>
</feature>
<gene>
    <name evidence="3" type="ORF">GSI_05578</name>
</gene>
<keyword evidence="1" id="KW-0472">Membrane</keyword>
<feature type="domain" description="DUF6534" evidence="2">
    <location>
        <begin position="183"/>
        <end position="270"/>
    </location>
</feature>
<reference evidence="3 4" key="1">
    <citation type="journal article" date="2015" name="Sci. Rep.">
        <title>Chromosome-level genome map provides insights into diverse defense mechanisms in the medicinal fungus Ganoderma sinense.</title>
        <authorList>
            <person name="Zhu Y."/>
            <person name="Xu J."/>
            <person name="Sun C."/>
            <person name="Zhou S."/>
            <person name="Xu H."/>
            <person name="Nelson D.R."/>
            <person name="Qian J."/>
            <person name="Song J."/>
            <person name="Luo H."/>
            <person name="Xiang L."/>
            <person name="Li Y."/>
            <person name="Xu Z."/>
            <person name="Ji A."/>
            <person name="Wang L."/>
            <person name="Lu S."/>
            <person name="Hayward A."/>
            <person name="Sun W."/>
            <person name="Li X."/>
            <person name="Schwartz D.C."/>
            <person name="Wang Y."/>
            <person name="Chen S."/>
        </authorList>
    </citation>
    <scope>NUCLEOTIDE SEQUENCE [LARGE SCALE GENOMIC DNA]</scope>
    <source>
        <strain evidence="3 4">ZZ0214-1</strain>
    </source>
</reference>
<keyword evidence="1" id="KW-0812">Transmembrane</keyword>
<dbReference type="STRING" id="1077348.A0A2G8SEY5"/>
<dbReference type="AlphaFoldDB" id="A0A2G8SEY5"/>
<dbReference type="Proteomes" id="UP000230002">
    <property type="component" value="Unassembled WGS sequence"/>
</dbReference>